<dbReference type="Ensembl" id="ENSXCOT00000019793.1">
    <property type="protein sequence ID" value="ENSXCOP00000019549.1"/>
    <property type="gene ID" value="ENSXCOG00000014689.1"/>
</dbReference>
<keyword evidence="2" id="KW-1133">Transmembrane helix</keyword>
<evidence type="ECO:0000256" key="2">
    <source>
        <dbReference type="SAM" id="Phobius"/>
    </source>
</evidence>
<dbReference type="AlphaFoldDB" id="A0A3B5MJ13"/>
<keyword evidence="2" id="KW-0812">Transmembrane</keyword>
<dbReference type="GO" id="GO:0004896">
    <property type="term" value="F:cytokine receptor activity"/>
    <property type="evidence" value="ECO:0007669"/>
    <property type="project" value="TreeGrafter"/>
</dbReference>
<dbReference type="Proteomes" id="UP000261380">
    <property type="component" value="Unplaced"/>
</dbReference>
<dbReference type="InterPro" id="IPR003961">
    <property type="entry name" value="FN3_dom"/>
</dbReference>
<dbReference type="InterPro" id="IPR036116">
    <property type="entry name" value="FN3_sf"/>
</dbReference>
<evidence type="ECO:0000259" key="3">
    <source>
        <dbReference type="Pfam" id="PF01108"/>
    </source>
</evidence>
<evidence type="ECO:0000259" key="4">
    <source>
        <dbReference type="Pfam" id="PF09294"/>
    </source>
</evidence>
<reference evidence="5" key="2">
    <citation type="submission" date="2025-09" db="UniProtKB">
        <authorList>
            <consortium name="Ensembl"/>
        </authorList>
    </citation>
    <scope>IDENTIFICATION</scope>
</reference>
<dbReference type="GO" id="GO:0005886">
    <property type="term" value="C:plasma membrane"/>
    <property type="evidence" value="ECO:0007669"/>
    <property type="project" value="TreeGrafter"/>
</dbReference>
<evidence type="ECO:0000313" key="5">
    <source>
        <dbReference type="Ensembl" id="ENSXCOP00000019549.1"/>
    </source>
</evidence>
<evidence type="ECO:0008006" key="7">
    <source>
        <dbReference type="Google" id="ProtNLM"/>
    </source>
</evidence>
<name>A0A3B5MJ13_9TELE</name>
<dbReference type="PANTHER" id="PTHR20859">
    <property type="entry name" value="INTERFERON/INTERLEUKIN RECEPTOR"/>
    <property type="match status" value="1"/>
</dbReference>
<keyword evidence="2" id="KW-0472">Membrane</keyword>
<feature type="region of interest" description="Disordered" evidence="1">
    <location>
        <begin position="233"/>
        <end position="261"/>
    </location>
</feature>
<dbReference type="GeneTree" id="ENSGT01110000269274"/>
<dbReference type="Pfam" id="PF09294">
    <property type="entry name" value="Interfer-bind"/>
    <property type="match status" value="1"/>
</dbReference>
<feature type="domain" description="Interferon/interleukin receptor" evidence="4">
    <location>
        <begin position="81"/>
        <end position="130"/>
    </location>
</feature>
<evidence type="ECO:0000313" key="6">
    <source>
        <dbReference type="Proteomes" id="UP000261380"/>
    </source>
</evidence>
<dbReference type="InterPro" id="IPR015373">
    <property type="entry name" value="Interferon/interleukin_rcp_dom"/>
</dbReference>
<dbReference type="SUPFAM" id="SSF49265">
    <property type="entry name" value="Fibronectin type III"/>
    <property type="match status" value="2"/>
</dbReference>
<protein>
    <recommendedName>
        <fullName evidence="7">Fibronectin type-III domain-containing protein</fullName>
    </recommendedName>
</protein>
<dbReference type="PANTHER" id="PTHR20859:SF46">
    <property type="entry name" value="INTERFERON GAMMA RECEPTOR 2"/>
    <property type="match status" value="1"/>
</dbReference>
<dbReference type="Pfam" id="PF01108">
    <property type="entry name" value="Tissue_fac"/>
    <property type="match status" value="1"/>
</dbReference>
<organism evidence="5 6">
    <name type="scientific">Xiphophorus couchianus</name>
    <name type="common">Monterrey platyfish</name>
    <dbReference type="NCBI Taxonomy" id="32473"/>
    <lineage>
        <taxon>Eukaryota</taxon>
        <taxon>Metazoa</taxon>
        <taxon>Chordata</taxon>
        <taxon>Craniata</taxon>
        <taxon>Vertebrata</taxon>
        <taxon>Euteleostomi</taxon>
        <taxon>Actinopterygii</taxon>
        <taxon>Neopterygii</taxon>
        <taxon>Teleostei</taxon>
        <taxon>Neoteleostei</taxon>
        <taxon>Acanthomorphata</taxon>
        <taxon>Ovalentaria</taxon>
        <taxon>Atherinomorphae</taxon>
        <taxon>Cyprinodontiformes</taxon>
        <taxon>Poeciliidae</taxon>
        <taxon>Poeciliinae</taxon>
        <taxon>Xiphophorus</taxon>
    </lineage>
</organism>
<dbReference type="InterPro" id="IPR013783">
    <property type="entry name" value="Ig-like_fold"/>
</dbReference>
<keyword evidence="6" id="KW-1185">Reference proteome</keyword>
<feature type="domain" description="Fibronectin type-III" evidence="3">
    <location>
        <begin position="2"/>
        <end position="78"/>
    </location>
</feature>
<dbReference type="Gene3D" id="2.60.40.10">
    <property type="entry name" value="Immunoglobulins"/>
    <property type="match status" value="2"/>
</dbReference>
<evidence type="ECO:0000256" key="1">
    <source>
        <dbReference type="SAM" id="MobiDB-lite"/>
    </source>
</evidence>
<sequence>TNVQVTSRNLNLILSWDPPAEAPSGLIYTTEFNSIGIRNPGCVNITTFQCELSNFGISPYGTYSGKVRALLGEEASAWAETLISPPSVSLLPIGQTLEISIKEPEFYISSLRSMYSKVSYNITYWKDDQEMIKVEFVLISCSEVEKFSRPITVSVSDNSPMVAAVIVCVVIAVAVVMTVLAVVKWKSISHFLWPKVSLPRHFEKSLLATPESSVYLITQPTEEIAPVSVVTVEEGSPERTKESSYNKQLNGTVGDSCLPGD</sequence>
<feature type="transmembrane region" description="Helical" evidence="2">
    <location>
        <begin position="161"/>
        <end position="183"/>
    </location>
</feature>
<reference evidence="5" key="1">
    <citation type="submission" date="2025-08" db="UniProtKB">
        <authorList>
            <consortium name="Ensembl"/>
        </authorList>
    </citation>
    <scope>IDENTIFICATION</scope>
</reference>
<dbReference type="STRING" id="32473.ENSXCOP00000019549"/>
<accession>A0A3B5MJ13</accession>
<dbReference type="InterPro" id="IPR050650">
    <property type="entry name" value="Type-II_Cytokine-TF_Rcpt"/>
</dbReference>
<proteinExistence type="predicted"/>